<dbReference type="InterPro" id="IPR003399">
    <property type="entry name" value="Mce/MlaD"/>
</dbReference>
<keyword evidence="3" id="KW-1185">Reference proteome</keyword>
<dbReference type="EMBL" id="BAABJM010000006">
    <property type="protein sequence ID" value="GAA5064792.1"/>
    <property type="molecule type" value="Genomic_DNA"/>
</dbReference>
<comment type="caution">
    <text evidence="2">The sequence shown here is derived from an EMBL/GenBank/DDBJ whole genome shotgun (WGS) entry which is preliminary data.</text>
</comment>
<sequence>MGEGIGVGTDVRLDGVEVGSISGVDLEGQGRQRIDLTLSRSQLFGLTSALTVDYVPGNLFGISALQLNYGDGGTTLADGAMVDLSGPDADRVRDATLARLLRSTGQLTDNVLTPTLAELLKTMSRDIKAFTPLLQAIGTTTRAFTETQQLPPSYLLTQWGSALTGVSSMLDGALDLLHADLTNKQLESEENLTRFVEMFDSVRYQLLPVLTQTLTTSRQHFAGFIPIASTILDQLAGSVRTPARSGEQLTELLTRLDAAFHDSPSGPVLDTRVELGFVPGLAAPLSASIAPPPTGGR</sequence>
<dbReference type="Proteomes" id="UP001500603">
    <property type="component" value="Unassembled WGS sequence"/>
</dbReference>
<accession>A0ABP9KVT1</accession>
<evidence type="ECO:0000313" key="2">
    <source>
        <dbReference type="EMBL" id="GAA5064792.1"/>
    </source>
</evidence>
<feature type="domain" description="Mce/MlaD" evidence="1">
    <location>
        <begin position="3"/>
        <end position="69"/>
    </location>
</feature>
<protein>
    <recommendedName>
        <fullName evidence="1">Mce/MlaD domain-containing protein</fullName>
    </recommendedName>
</protein>
<organism evidence="2 3">
    <name type="scientific">Nocardia callitridis</name>
    <dbReference type="NCBI Taxonomy" id="648753"/>
    <lineage>
        <taxon>Bacteria</taxon>
        <taxon>Bacillati</taxon>
        <taxon>Actinomycetota</taxon>
        <taxon>Actinomycetes</taxon>
        <taxon>Mycobacteriales</taxon>
        <taxon>Nocardiaceae</taxon>
        <taxon>Nocardia</taxon>
    </lineage>
</organism>
<reference evidence="3" key="1">
    <citation type="journal article" date="2019" name="Int. J. Syst. Evol. Microbiol.">
        <title>The Global Catalogue of Microorganisms (GCM) 10K type strain sequencing project: providing services to taxonomists for standard genome sequencing and annotation.</title>
        <authorList>
            <consortium name="The Broad Institute Genomics Platform"/>
            <consortium name="The Broad Institute Genome Sequencing Center for Infectious Disease"/>
            <person name="Wu L."/>
            <person name="Ma J."/>
        </authorList>
    </citation>
    <scope>NUCLEOTIDE SEQUENCE [LARGE SCALE GENOMIC DNA]</scope>
    <source>
        <strain evidence="3">JCM 18298</strain>
    </source>
</reference>
<proteinExistence type="predicted"/>
<dbReference type="Pfam" id="PF02470">
    <property type="entry name" value="MlaD"/>
    <property type="match status" value="1"/>
</dbReference>
<name>A0ABP9KVT1_9NOCA</name>
<gene>
    <name evidence="2" type="ORF">GCM10023318_51110</name>
</gene>
<evidence type="ECO:0000313" key="3">
    <source>
        <dbReference type="Proteomes" id="UP001500603"/>
    </source>
</evidence>
<evidence type="ECO:0000259" key="1">
    <source>
        <dbReference type="Pfam" id="PF02470"/>
    </source>
</evidence>